<gene>
    <name evidence="10" type="ORF">BJ875DRAFT_33123</name>
</gene>
<dbReference type="PROSITE" id="PS50110">
    <property type="entry name" value="RESPONSE_REGULATORY"/>
    <property type="match status" value="1"/>
</dbReference>
<evidence type="ECO:0000256" key="3">
    <source>
        <dbReference type="ARBA" id="ARBA00022553"/>
    </source>
</evidence>
<dbReference type="Proteomes" id="UP000824998">
    <property type="component" value="Unassembled WGS sequence"/>
</dbReference>
<dbReference type="InterPro" id="IPR001789">
    <property type="entry name" value="Sig_transdc_resp-reg_receiver"/>
</dbReference>
<keyword evidence="11" id="KW-1185">Reference proteome</keyword>
<dbReference type="Gene3D" id="3.40.50.2300">
    <property type="match status" value="1"/>
</dbReference>
<feature type="domain" description="Response regulatory" evidence="9">
    <location>
        <begin position="722"/>
        <end position="850"/>
    </location>
</feature>
<dbReference type="CDD" id="cd17546">
    <property type="entry name" value="REC_hyHK_CKI1_RcsC-like"/>
    <property type="match status" value="1"/>
</dbReference>
<dbReference type="InterPro" id="IPR011006">
    <property type="entry name" value="CheY-like_superfamily"/>
</dbReference>
<keyword evidence="4" id="KW-0808">Transferase</keyword>
<dbReference type="SUPFAM" id="SSF47384">
    <property type="entry name" value="Homodimeric domain of signal transducing histidine kinase"/>
    <property type="match status" value="1"/>
</dbReference>
<feature type="domain" description="Histidine kinase" evidence="8">
    <location>
        <begin position="502"/>
        <end position="638"/>
    </location>
</feature>
<dbReference type="OrthoDB" id="60033at2759"/>
<dbReference type="EMBL" id="MU251368">
    <property type="protein sequence ID" value="KAG9238577.1"/>
    <property type="molecule type" value="Genomic_DNA"/>
</dbReference>
<dbReference type="PANTHER" id="PTHR43047">
    <property type="entry name" value="TWO-COMPONENT HISTIDINE PROTEIN KINASE"/>
    <property type="match status" value="1"/>
</dbReference>
<dbReference type="GO" id="GO:0005886">
    <property type="term" value="C:plasma membrane"/>
    <property type="evidence" value="ECO:0007669"/>
    <property type="project" value="TreeGrafter"/>
</dbReference>
<dbReference type="Pfam" id="PF00072">
    <property type="entry name" value="Response_reg"/>
    <property type="match status" value="1"/>
</dbReference>
<dbReference type="PANTHER" id="PTHR43047:SF2">
    <property type="entry name" value="HISTIDINE KINASE M7"/>
    <property type="match status" value="1"/>
</dbReference>
<dbReference type="SUPFAM" id="SSF52172">
    <property type="entry name" value="CheY-like"/>
    <property type="match status" value="1"/>
</dbReference>
<dbReference type="PRINTS" id="PR00344">
    <property type="entry name" value="BCTRLSENSOR"/>
</dbReference>
<dbReference type="InterPro" id="IPR003594">
    <property type="entry name" value="HATPase_dom"/>
</dbReference>
<organism evidence="10 11">
    <name type="scientific">Amylocarpus encephaloides</name>
    <dbReference type="NCBI Taxonomy" id="45428"/>
    <lineage>
        <taxon>Eukaryota</taxon>
        <taxon>Fungi</taxon>
        <taxon>Dikarya</taxon>
        <taxon>Ascomycota</taxon>
        <taxon>Pezizomycotina</taxon>
        <taxon>Leotiomycetes</taxon>
        <taxon>Helotiales</taxon>
        <taxon>Helotiales incertae sedis</taxon>
        <taxon>Amylocarpus</taxon>
    </lineage>
</organism>
<comment type="catalytic activity">
    <reaction evidence="1">
        <text>ATP + protein L-histidine = ADP + protein N-phospho-L-histidine.</text>
        <dbReference type="EC" id="2.7.13.3"/>
    </reaction>
</comment>
<dbReference type="SUPFAM" id="SSF55874">
    <property type="entry name" value="ATPase domain of HSP90 chaperone/DNA topoisomerase II/histidine kinase"/>
    <property type="match status" value="1"/>
</dbReference>
<dbReference type="InterPro" id="IPR005467">
    <property type="entry name" value="His_kinase_dom"/>
</dbReference>
<accession>A0A9P7YSF9</accession>
<keyword evidence="5 10" id="KW-0418">Kinase</keyword>
<feature type="region of interest" description="Disordered" evidence="7">
    <location>
        <begin position="685"/>
        <end position="705"/>
    </location>
</feature>
<dbReference type="InterPro" id="IPR003661">
    <property type="entry name" value="HisK_dim/P_dom"/>
</dbReference>
<dbReference type="CDD" id="cd00082">
    <property type="entry name" value="HisKA"/>
    <property type="match status" value="1"/>
</dbReference>
<evidence type="ECO:0000313" key="11">
    <source>
        <dbReference type="Proteomes" id="UP000824998"/>
    </source>
</evidence>
<evidence type="ECO:0000256" key="7">
    <source>
        <dbReference type="SAM" id="MobiDB-lite"/>
    </source>
</evidence>
<dbReference type="InterPro" id="IPR036890">
    <property type="entry name" value="HATPase_C_sf"/>
</dbReference>
<dbReference type="FunFam" id="1.10.287.130:FF:000100">
    <property type="entry name" value="Sensor histidine kinase/response regulator"/>
    <property type="match status" value="1"/>
</dbReference>
<dbReference type="SMART" id="SM00387">
    <property type="entry name" value="HATPase_c"/>
    <property type="match status" value="1"/>
</dbReference>
<name>A0A9P7YSF9_9HELO</name>
<proteinExistence type="predicted"/>
<dbReference type="GO" id="GO:0009927">
    <property type="term" value="F:histidine phosphotransfer kinase activity"/>
    <property type="evidence" value="ECO:0007669"/>
    <property type="project" value="TreeGrafter"/>
</dbReference>
<feature type="region of interest" description="Disordered" evidence="7">
    <location>
        <begin position="416"/>
        <end position="450"/>
    </location>
</feature>
<dbReference type="EC" id="2.7.13.3" evidence="2"/>
<reference evidence="10" key="1">
    <citation type="journal article" date="2021" name="IMA Fungus">
        <title>Genomic characterization of three marine fungi, including Emericellopsis atlantica sp. nov. with signatures of a generalist lifestyle and marine biomass degradation.</title>
        <authorList>
            <person name="Hagestad O.C."/>
            <person name="Hou L."/>
            <person name="Andersen J.H."/>
            <person name="Hansen E.H."/>
            <person name="Altermark B."/>
            <person name="Li C."/>
            <person name="Kuhnert E."/>
            <person name="Cox R.J."/>
            <person name="Crous P.W."/>
            <person name="Spatafora J.W."/>
            <person name="Lail K."/>
            <person name="Amirebrahimi M."/>
            <person name="Lipzen A."/>
            <person name="Pangilinan J."/>
            <person name="Andreopoulos W."/>
            <person name="Hayes R.D."/>
            <person name="Ng V."/>
            <person name="Grigoriev I.V."/>
            <person name="Jackson S.A."/>
            <person name="Sutton T.D.S."/>
            <person name="Dobson A.D.W."/>
            <person name="Rama T."/>
        </authorList>
    </citation>
    <scope>NUCLEOTIDE SEQUENCE</scope>
    <source>
        <strain evidence="10">TRa018bII</strain>
    </source>
</reference>
<sequence>MEGGLHASQTDPLINRDTLCLPDFATYSILHGGDERFNHIARQYFPTAESNATERLVSLKARLRNAPTPDFWSLLMEEICDITGSQCGFVVKRMLVDDQDSAVELPELGAPGSCLKGVAFYVNNGVGVKEMYPDCRFHAHGTLCAHMKHDKVLIIPERLTEIVPGNPFQMPGMQSEAFIGLPLFNEGKNLAHVGLIWSSNGAPKRKLGWSFIEMLLHSLEDMILSRILDGRGCPKEVISPATTPAKAIPLPATTASQSLKPYARSLSHELRTPMQGVVGMLDIMHSTILDAISNQQSDGVPDVLLFLKNHVETVQDSSRRAIEAADNVVHAYDLNMQMPASPLTTPDSIHRISCPTVPSTQPRPWIESSPLRSPKRARHDEDDRPSRPRAKRRFTITEAEIRRKYYPDEAIPSCGLRGQGAATTTTRLASPQPDGRGFEAPSPPLTPATLSAGHRRVVTREFMQGLLKEAVRNGHPTSQVRTESELGETIEVKNLGAGGEVQERRVSLKIAVDVPDVIIVEESQLQFALQKVVDNAIKFTDTGSITITMKMARTLPLVEIWVMDTGCGIAEASRSRLFTPHFQEDASIQRSRDGLGLSLFNAKAHVRKNLGGDVTLERSATEGPSKGSEFLIRLPISTLDLGNLDAPLVGTPPNDMVGNGTLPAGLPTPGLDLDMPTKAPRFATSGATMIPSGPPSRLISKTQDSPRRPAFNQQLARQYPLNILIAEDNAINRNVAVGSLNKLGYVSDSITVAFDGVEAVEQYKRSLLRPPEERFDLVLMDIWMPNMDGFQAATKILDLASNHGANTKVVAVTADITAECLFRTEETGMQGFLAKPYKVLDFEGLIMEHFQELAAR</sequence>
<evidence type="ECO:0000256" key="6">
    <source>
        <dbReference type="PROSITE-ProRule" id="PRU00169"/>
    </source>
</evidence>
<feature type="modified residue" description="4-aspartylphosphate" evidence="6">
    <location>
        <position position="781"/>
    </location>
</feature>
<keyword evidence="3 6" id="KW-0597">Phosphoprotein</keyword>
<dbReference type="AlphaFoldDB" id="A0A9P7YSF9"/>
<dbReference type="Pfam" id="PF02518">
    <property type="entry name" value="HATPase_c"/>
    <property type="match status" value="1"/>
</dbReference>
<comment type="caution">
    <text evidence="10">The sequence shown here is derived from an EMBL/GenBank/DDBJ whole genome shotgun (WGS) entry which is preliminary data.</text>
</comment>
<dbReference type="InterPro" id="IPR004358">
    <property type="entry name" value="Sig_transdc_His_kin-like_C"/>
</dbReference>
<evidence type="ECO:0000256" key="1">
    <source>
        <dbReference type="ARBA" id="ARBA00000085"/>
    </source>
</evidence>
<evidence type="ECO:0000313" key="10">
    <source>
        <dbReference type="EMBL" id="KAG9238577.1"/>
    </source>
</evidence>
<protein>
    <recommendedName>
        <fullName evidence="2">histidine kinase</fullName>
        <ecNumber evidence="2">2.7.13.3</ecNumber>
    </recommendedName>
</protein>
<dbReference type="InterPro" id="IPR036097">
    <property type="entry name" value="HisK_dim/P_sf"/>
</dbReference>
<dbReference type="PROSITE" id="PS50109">
    <property type="entry name" value="HIS_KIN"/>
    <property type="match status" value="1"/>
</dbReference>
<evidence type="ECO:0000259" key="8">
    <source>
        <dbReference type="PROSITE" id="PS50109"/>
    </source>
</evidence>
<evidence type="ECO:0000259" key="9">
    <source>
        <dbReference type="PROSITE" id="PS50110"/>
    </source>
</evidence>
<dbReference type="Gene3D" id="3.30.565.10">
    <property type="entry name" value="Histidine kinase-like ATPase, C-terminal domain"/>
    <property type="match status" value="1"/>
</dbReference>
<dbReference type="SMART" id="SM00448">
    <property type="entry name" value="REC"/>
    <property type="match status" value="1"/>
</dbReference>
<feature type="region of interest" description="Disordered" evidence="7">
    <location>
        <begin position="342"/>
        <end position="393"/>
    </location>
</feature>
<evidence type="ECO:0000256" key="4">
    <source>
        <dbReference type="ARBA" id="ARBA00022679"/>
    </source>
</evidence>
<evidence type="ECO:0000256" key="5">
    <source>
        <dbReference type="ARBA" id="ARBA00022777"/>
    </source>
</evidence>
<dbReference type="GO" id="GO:0000155">
    <property type="term" value="F:phosphorelay sensor kinase activity"/>
    <property type="evidence" value="ECO:0007669"/>
    <property type="project" value="InterPro"/>
</dbReference>
<evidence type="ECO:0000256" key="2">
    <source>
        <dbReference type="ARBA" id="ARBA00012438"/>
    </source>
</evidence>
<dbReference type="Gene3D" id="1.10.287.130">
    <property type="match status" value="1"/>
</dbReference>